<dbReference type="Proteomes" id="UP001321473">
    <property type="component" value="Unassembled WGS sequence"/>
</dbReference>
<name>A0AAQ4DG90_AMBAM</name>
<gene>
    <name evidence="1" type="ORF">V5799_027258</name>
</gene>
<proteinExistence type="predicted"/>
<keyword evidence="2" id="KW-1185">Reference proteome</keyword>
<accession>A0AAQ4DG90</accession>
<dbReference type="EMBL" id="JARKHS020031119">
    <property type="protein sequence ID" value="KAK8761480.1"/>
    <property type="molecule type" value="Genomic_DNA"/>
</dbReference>
<protein>
    <submittedName>
        <fullName evidence="1">Uncharacterized protein</fullName>
    </submittedName>
</protein>
<reference evidence="1 2" key="1">
    <citation type="journal article" date="2023" name="Arcadia Sci">
        <title>De novo assembly of a long-read Amblyomma americanum tick genome.</title>
        <authorList>
            <person name="Chou S."/>
            <person name="Poskanzer K.E."/>
            <person name="Rollins M."/>
            <person name="Thuy-Boun P.S."/>
        </authorList>
    </citation>
    <scope>NUCLEOTIDE SEQUENCE [LARGE SCALE GENOMIC DNA]</scope>
    <source>
        <strain evidence="1">F_SG_1</strain>
        <tissue evidence="1">Salivary glands</tissue>
    </source>
</reference>
<sequence length="87" mass="9662">MSRLSRFGAALVCAPFTVHCRAQLEPPATFIFESVASHSLIDARPTGKQKMAVFPRTKSAWFTCVTSGRWTRQHPQRSSRNVSTGNP</sequence>
<comment type="caution">
    <text evidence="1">The sequence shown here is derived from an EMBL/GenBank/DDBJ whole genome shotgun (WGS) entry which is preliminary data.</text>
</comment>
<dbReference type="AlphaFoldDB" id="A0AAQ4DG90"/>
<evidence type="ECO:0000313" key="2">
    <source>
        <dbReference type="Proteomes" id="UP001321473"/>
    </source>
</evidence>
<evidence type="ECO:0000313" key="1">
    <source>
        <dbReference type="EMBL" id="KAK8761480.1"/>
    </source>
</evidence>
<organism evidence="1 2">
    <name type="scientific">Amblyomma americanum</name>
    <name type="common">Lone star tick</name>
    <dbReference type="NCBI Taxonomy" id="6943"/>
    <lineage>
        <taxon>Eukaryota</taxon>
        <taxon>Metazoa</taxon>
        <taxon>Ecdysozoa</taxon>
        <taxon>Arthropoda</taxon>
        <taxon>Chelicerata</taxon>
        <taxon>Arachnida</taxon>
        <taxon>Acari</taxon>
        <taxon>Parasitiformes</taxon>
        <taxon>Ixodida</taxon>
        <taxon>Ixodoidea</taxon>
        <taxon>Ixodidae</taxon>
        <taxon>Amblyomminae</taxon>
        <taxon>Amblyomma</taxon>
    </lineage>
</organism>